<dbReference type="Pfam" id="PF13692">
    <property type="entry name" value="Glyco_trans_1_4"/>
    <property type="match status" value="1"/>
</dbReference>
<dbReference type="CDD" id="cd03794">
    <property type="entry name" value="GT4_WbuB-like"/>
    <property type="match status" value="1"/>
</dbReference>
<comment type="caution">
    <text evidence="2">The sequence shown here is derived from an EMBL/GenBank/DDBJ whole genome shotgun (WGS) entry which is preliminary data.</text>
</comment>
<accession>A0ABT1AGH5</accession>
<protein>
    <submittedName>
        <fullName evidence="2">Glycosyltransferase WbuB</fullName>
    </submittedName>
</protein>
<dbReference type="PANTHER" id="PTHR45947:SF3">
    <property type="entry name" value="SULFOQUINOVOSYL TRANSFERASE SQD2"/>
    <property type="match status" value="1"/>
</dbReference>
<feature type="domain" description="Glycosyltransferase subfamily 4-like N-terminal" evidence="1">
    <location>
        <begin position="15"/>
        <end position="202"/>
    </location>
</feature>
<evidence type="ECO:0000313" key="3">
    <source>
        <dbReference type="Proteomes" id="UP001162811"/>
    </source>
</evidence>
<evidence type="ECO:0000259" key="1">
    <source>
        <dbReference type="Pfam" id="PF13579"/>
    </source>
</evidence>
<reference evidence="2" key="2">
    <citation type="journal article" date="2023" name="Front. Microbiol.">
        <title>Ralstonia chuxiongensis sp. nov., Ralstonia mojiangensis sp. nov., and Ralstonia soli sp. nov., isolated from tobacco fields, are three novel species in the family Burkholderiaceae.</title>
        <authorList>
            <person name="Lu C.H."/>
            <person name="Zhang Y.Y."/>
            <person name="Jiang N."/>
            <person name="Chen W."/>
            <person name="Shao X."/>
            <person name="Zhao Z.M."/>
            <person name="Lu W.L."/>
            <person name="Hu X."/>
            <person name="Xi Y.X."/>
            <person name="Zou S.Y."/>
            <person name="Wei Q.J."/>
            <person name="Lin Z.L."/>
            <person name="Gong L."/>
            <person name="Gai X.T."/>
            <person name="Zhang L.Q."/>
            <person name="Li J.Y."/>
            <person name="Jin Y."/>
            <person name="Xia Z.Y."/>
        </authorList>
    </citation>
    <scope>NUCLEOTIDE SEQUENCE</scope>
    <source>
        <strain evidence="2">21MJYT02-11</strain>
    </source>
</reference>
<dbReference type="EMBL" id="JAMXHT010000002">
    <property type="protein sequence ID" value="MCO5397498.1"/>
    <property type="molecule type" value="Genomic_DNA"/>
</dbReference>
<dbReference type="InterPro" id="IPR050194">
    <property type="entry name" value="Glycosyltransferase_grp1"/>
</dbReference>
<dbReference type="PANTHER" id="PTHR45947">
    <property type="entry name" value="SULFOQUINOVOSYL TRANSFERASE SQD2"/>
    <property type="match status" value="1"/>
</dbReference>
<dbReference type="Pfam" id="PF13579">
    <property type="entry name" value="Glyco_trans_4_4"/>
    <property type="match status" value="1"/>
</dbReference>
<name>A0ABT1AGH5_9RALS</name>
<keyword evidence="3" id="KW-1185">Reference proteome</keyword>
<dbReference type="InterPro" id="IPR028098">
    <property type="entry name" value="Glyco_trans_4-like_N"/>
</dbReference>
<evidence type="ECO:0000313" key="2">
    <source>
        <dbReference type="EMBL" id="MCO5397498.1"/>
    </source>
</evidence>
<sequence length="425" mass="46572">MKILMYCLNYAPELTGIGKYTTEQAEWLAGRGHEVRVIAAPPYYPAWKIGDGYRAWQYRREHIHGVDVWRTPIWIPAHRSGLLRLLHLASFALSSLPVLARQLWWRPDVVFMVEPPLMCAPAGTLLSRCCGSKAWLHIQDYEVDAAFALGMLRRPWLRWLAMRFERFLLKQQDRVSSVSPPMVALAIKKGSHPSRAILLPNWAVLHDTPAESAAAMRDELGIPRDTVLVLYAGNMGAKQGLEQLSAAAALLRDQADIHFVFCGDGAGRPELEAACAGRARVQFLPVQDTERFQALLAAADIHLLPQRADVSDLVMPSKLTGMLASGRPVVATAVPGSALADVVDRCGVVVAPGDVQAFAQAITVLAADPAQRTALGMAGQAWAQRHLERDVVLTRFEQSLRAVRANIKDGASADTCGGALESWRS</sequence>
<dbReference type="Proteomes" id="UP001162811">
    <property type="component" value="Unassembled WGS sequence"/>
</dbReference>
<dbReference type="NCBIfam" id="NF007640">
    <property type="entry name" value="PRK10307.1"/>
    <property type="match status" value="1"/>
</dbReference>
<organism evidence="2 3">
    <name type="scientific">Ralstonia soli</name>
    <dbReference type="NCBI Taxonomy" id="2953896"/>
    <lineage>
        <taxon>Bacteria</taxon>
        <taxon>Pseudomonadati</taxon>
        <taxon>Pseudomonadota</taxon>
        <taxon>Betaproteobacteria</taxon>
        <taxon>Burkholderiales</taxon>
        <taxon>Burkholderiaceae</taxon>
        <taxon>Ralstonia</taxon>
    </lineage>
</organism>
<dbReference type="RefSeq" id="WP_252677256.1">
    <property type="nucleotide sequence ID" value="NZ_JAMXHT010000002.1"/>
</dbReference>
<reference evidence="2" key="1">
    <citation type="submission" date="2022-06" db="EMBL/GenBank/DDBJ databases">
        <authorList>
            <person name="Lu C.-H."/>
        </authorList>
    </citation>
    <scope>NUCLEOTIDE SEQUENCE</scope>
    <source>
        <strain evidence="2">21MJYT02-11</strain>
    </source>
</reference>
<proteinExistence type="predicted"/>
<dbReference type="Gene3D" id="3.40.50.2000">
    <property type="entry name" value="Glycogen Phosphorylase B"/>
    <property type="match status" value="2"/>
</dbReference>
<gene>
    <name evidence="2" type="ORF">NG900_04700</name>
</gene>
<dbReference type="SUPFAM" id="SSF53756">
    <property type="entry name" value="UDP-Glycosyltransferase/glycogen phosphorylase"/>
    <property type="match status" value="1"/>
</dbReference>